<dbReference type="RefSeq" id="XP_035699779.1">
    <property type="nucleotide sequence ID" value="XM_035843886.1"/>
</dbReference>
<sequence>MSEGVKGAEASAEAQTISSQADLQFPVGRIHRLLRHGHYAQRVGSGAPVFMAAALECVTVKILEQAVNAARDDNEKRITTRHLQLAVRNDEELNKLMSGNIIEQDSDSDSDSNIDSELLPENTDEDSDSDSDIDSELLPEKTDEAQ</sequence>
<dbReference type="GO" id="GO:0003677">
    <property type="term" value="F:DNA binding"/>
    <property type="evidence" value="ECO:0007669"/>
    <property type="project" value="UniProtKB-KW"/>
</dbReference>
<proteinExistence type="inferred from homology"/>
<dbReference type="OrthoDB" id="9421954at2759"/>
<feature type="domain" description="Core Histone H2A/H2B/H3" evidence="3">
    <location>
        <begin position="19"/>
        <end position="88"/>
    </location>
</feature>
<feature type="region of interest" description="Disordered" evidence="2">
    <location>
        <begin position="98"/>
        <end position="146"/>
    </location>
</feature>
<gene>
    <name evidence="5" type="primary">LOC118432335</name>
</gene>
<dbReference type="Proteomes" id="UP000001554">
    <property type="component" value="Chromosome 15"/>
</dbReference>
<comment type="subcellular location">
    <subcellularLocation>
        <location evidence="1">Nucleus</location>
    </subcellularLocation>
</comment>
<dbReference type="GO" id="GO:0031507">
    <property type="term" value="P:heterochromatin formation"/>
    <property type="evidence" value="ECO:0000318"/>
    <property type="project" value="GO_Central"/>
</dbReference>
<dbReference type="GO" id="GO:0005634">
    <property type="term" value="C:nucleus"/>
    <property type="evidence" value="ECO:0000318"/>
    <property type="project" value="GO_Central"/>
</dbReference>
<evidence type="ECO:0000256" key="2">
    <source>
        <dbReference type="SAM" id="MobiDB-lite"/>
    </source>
</evidence>
<dbReference type="SMART" id="SM00414">
    <property type="entry name" value="H2A"/>
    <property type="match status" value="1"/>
</dbReference>
<dbReference type="CDD" id="cd00074">
    <property type="entry name" value="HFD_H2A"/>
    <property type="match status" value="1"/>
</dbReference>
<keyword evidence="1" id="KW-0238">DNA-binding</keyword>
<keyword evidence="1" id="KW-0158">Chromosome</keyword>
<dbReference type="PRINTS" id="PR00620">
    <property type="entry name" value="HISTONEH2A"/>
</dbReference>
<keyword evidence="1" id="KW-0539">Nucleus</keyword>
<protein>
    <recommendedName>
        <fullName evidence="1">Histone H2A</fullName>
    </recommendedName>
</protein>
<dbReference type="Gene3D" id="1.10.20.10">
    <property type="entry name" value="Histone, subunit A"/>
    <property type="match status" value="1"/>
</dbReference>
<accession>A0A9J7MGS0</accession>
<dbReference type="SUPFAM" id="SSF47113">
    <property type="entry name" value="Histone-fold"/>
    <property type="match status" value="1"/>
</dbReference>
<keyword evidence="4" id="KW-1185">Reference proteome</keyword>
<keyword evidence="1" id="KW-0544">Nucleosome core</keyword>
<comment type="similarity">
    <text evidence="1">Belongs to the histone H2A family.</text>
</comment>
<evidence type="ECO:0000256" key="1">
    <source>
        <dbReference type="RuleBase" id="RU003767"/>
    </source>
</evidence>
<dbReference type="GO" id="GO:0030527">
    <property type="term" value="F:structural constituent of chromatin"/>
    <property type="evidence" value="ECO:0000318"/>
    <property type="project" value="GO_Central"/>
</dbReference>
<reference evidence="4" key="1">
    <citation type="journal article" date="2020" name="Nat. Ecol. Evol.">
        <title>Deeply conserved synteny resolves early events in vertebrate evolution.</title>
        <authorList>
            <person name="Simakov O."/>
            <person name="Marletaz F."/>
            <person name="Yue J.X."/>
            <person name="O'Connell B."/>
            <person name="Jenkins J."/>
            <person name="Brandt A."/>
            <person name="Calef R."/>
            <person name="Tung C.H."/>
            <person name="Huang T.K."/>
            <person name="Schmutz J."/>
            <person name="Satoh N."/>
            <person name="Yu J.K."/>
            <person name="Putnam N.H."/>
            <person name="Green R.E."/>
            <person name="Rokhsar D.S."/>
        </authorList>
    </citation>
    <scope>NUCLEOTIDE SEQUENCE [LARGE SCALE GENOMIC DNA]</scope>
    <source>
        <strain evidence="4">S238N-H82</strain>
    </source>
</reference>
<dbReference type="GO" id="GO:0000786">
    <property type="term" value="C:nucleosome"/>
    <property type="evidence" value="ECO:0000318"/>
    <property type="project" value="GO_Central"/>
</dbReference>
<feature type="compositionally biased region" description="Acidic residues" evidence="2">
    <location>
        <begin position="104"/>
        <end position="114"/>
    </location>
</feature>
<feature type="compositionally biased region" description="Acidic residues" evidence="2">
    <location>
        <begin position="122"/>
        <end position="137"/>
    </location>
</feature>
<name>A0A9J7MGS0_BRAFL</name>
<evidence type="ECO:0000259" key="3">
    <source>
        <dbReference type="Pfam" id="PF00125"/>
    </source>
</evidence>
<reference evidence="5" key="2">
    <citation type="submission" date="2025-08" db="UniProtKB">
        <authorList>
            <consortium name="RefSeq"/>
        </authorList>
    </citation>
    <scope>IDENTIFICATION</scope>
    <source>
        <strain evidence="5">S238N-H82</strain>
        <tissue evidence="5">Testes</tissue>
    </source>
</reference>
<dbReference type="AlphaFoldDB" id="A0A9J7MGS0"/>
<dbReference type="GeneID" id="118432335"/>
<dbReference type="KEGG" id="bfo:118432335"/>
<dbReference type="FunFam" id="1.10.20.10:FF:000190">
    <property type="entry name" value="Histone H2A"/>
    <property type="match status" value="1"/>
</dbReference>
<evidence type="ECO:0000313" key="5">
    <source>
        <dbReference type="RefSeq" id="XP_035699779.1"/>
    </source>
</evidence>
<organism evidence="4 5">
    <name type="scientific">Branchiostoma floridae</name>
    <name type="common">Florida lancelet</name>
    <name type="synonym">Amphioxus</name>
    <dbReference type="NCBI Taxonomy" id="7739"/>
    <lineage>
        <taxon>Eukaryota</taxon>
        <taxon>Metazoa</taxon>
        <taxon>Chordata</taxon>
        <taxon>Cephalochordata</taxon>
        <taxon>Leptocardii</taxon>
        <taxon>Amphioxiformes</taxon>
        <taxon>Branchiostomatidae</taxon>
        <taxon>Branchiostoma</taxon>
    </lineage>
</organism>
<dbReference type="InterPro" id="IPR002119">
    <property type="entry name" value="Histone_H2A"/>
</dbReference>
<dbReference type="GO" id="GO:0046982">
    <property type="term" value="F:protein heterodimerization activity"/>
    <property type="evidence" value="ECO:0007669"/>
    <property type="project" value="InterPro"/>
</dbReference>
<dbReference type="Pfam" id="PF00125">
    <property type="entry name" value="Histone"/>
    <property type="match status" value="1"/>
</dbReference>
<dbReference type="InterPro" id="IPR007125">
    <property type="entry name" value="H2A/H2B/H3"/>
</dbReference>
<dbReference type="InterPro" id="IPR009072">
    <property type="entry name" value="Histone-fold"/>
</dbReference>
<evidence type="ECO:0000313" key="4">
    <source>
        <dbReference type="Proteomes" id="UP000001554"/>
    </source>
</evidence>
<comment type="subunit">
    <text evidence="1">The nucleosome is a histone octamer containing two molecules each of H2A, H2B, H3 and H4 assembled in one H3-H4 heterotetramer and two H2A-H2B heterodimers. The octamer wraps approximately 147 bp of DNA.</text>
</comment>
<dbReference type="PANTHER" id="PTHR23430">
    <property type="entry name" value="HISTONE H2A"/>
    <property type="match status" value="1"/>
</dbReference>